<organism evidence="9 10">
    <name type="scientific">Thamnophis sirtalis</name>
    <dbReference type="NCBI Taxonomy" id="35019"/>
    <lineage>
        <taxon>Eukaryota</taxon>
        <taxon>Metazoa</taxon>
        <taxon>Chordata</taxon>
        <taxon>Craniata</taxon>
        <taxon>Vertebrata</taxon>
        <taxon>Euteleostomi</taxon>
        <taxon>Lepidosauria</taxon>
        <taxon>Squamata</taxon>
        <taxon>Bifurcata</taxon>
        <taxon>Unidentata</taxon>
        <taxon>Episquamata</taxon>
        <taxon>Toxicofera</taxon>
        <taxon>Serpentes</taxon>
        <taxon>Colubroidea</taxon>
        <taxon>Colubridae</taxon>
        <taxon>Natricinae</taxon>
        <taxon>Thamnophis</taxon>
    </lineage>
</organism>
<evidence type="ECO:0000256" key="1">
    <source>
        <dbReference type="ARBA" id="ARBA00004141"/>
    </source>
</evidence>
<dbReference type="RefSeq" id="XP_013921942.1">
    <property type="nucleotide sequence ID" value="XM_014066467.1"/>
</dbReference>
<dbReference type="GO" id="GO:0017153">
    <property type="term" value="F:sodium:dicarboxylate symporter activity"/>
    <property type="evidence" value="ECO:0007669"/>
    <property type="project" value="TreeGrafter"/>
</dbReference>
<feature type="transmembrane region" description="Helical" evidence="8">
    <location>
        <begin position="371"/>
        <end position="390"/>
    </location>
</feature>
<dbReference type="CTD" id="9058"/>
<name>A0A6I9YCS9_9SAUR</name>
<dbReference type="Proteomes" id="UP000504617">
    <property type="component" value="Unplaced"/>
</dbReference>
<evidence type="ECO:0000256" key="2">
    <source>
        <dbReference type="ARBA" id="ARBA00006772"/>
    </source>
</evidence>
<dbReference type="KEGG" id="tsr:106548966"/>
<evidence type="ECO:0000256" key="6">
    <source>
        <dbReference type="ARBA" id="ARBA00023136"/>
    </source>
</evidence>
<dbReference type="PANTHER" id="PTHR10283">
    <property type="entry name" value="SOLUTE CARRIER FAMILY 13 MEMBER"/>
    <property type="match status" value="1"/>
</dbReference>
<dbReference type="GeneID" id="106548966"/>
<keyword evidence="7" id="KW-0739">Sodium transport</keyword>
<keyword evidence="7" id="KW-0915">Sodium</keyword>
<evidence type="ECO:0000256" key="7">
    <source>
        <dbReference type="ARBA" id="ARBA00023201"/>
    </source>
</evidence>
<keyword evidence="9" id="KW-1185">Reference proteome</keyword>
<keyword evidence="4 8" id="KW-0812">Transmembrane</keyword>
<evidence type="ECO:0000256" key="4">
    <source>
        <dbReference type="ARBA" id="ARBA00022692"/>
    </source>
</evidence>
<evidence type="ECO:0000313" key="10">
    <source>
        <dbReference type="RefSeq" id="XP_013921942.1"/>
    </source>
</evidence>
<dbReference type="GO" id="GO:0015139">
    <property type="term" value="F:alpha-ketoglutarate transmembrane transporter activity"/>
    <property type="evidence" value="ECO:0007669"/>
    <property type="project" value="TreeGrafter"/>
</dbReference>
<feature type="transmembrane region" description="Helical" evidence="8">
    <location>
        <begin position="331"/>
        <end position="351"/>
    </location>
</feature>
<dbReference type="InterPro" id="IPR031312">
    <property type="entry name" value="Na/sul_symport_CS"/>
</dbReference>
<gene>
    <name evidence="10" type="primary">SLC13A2</name>
</gene>
<dbReference type="GO" id="GO:0005886">
    <property type="term" value="C:plasma membrane"/>
    <property type="evidence" value="ECO:0007669"/>
    <property type="project" value="TreeGrafter"/>
</dbReference>
<evidence type="ECO:0000256" key="5">
    <source>
        <dbReference type="ARBA" id="ARBA00022989"/>
    </source>
</evidence>
<evidence type="ECO:0000313" key="9">
    <source>
        <dbReference type="Proteomes" id="UP000504617"/>
    </source>
</evidence>
<protein>
    <submittedName>
        <fullName evidence="10">Solute carrier family 13 member 2</fullName>
    </submittedName>
</protein>
<dbReference type="Pfam" id="PF00939">
    <property type="entry name" value="Na_sulph_symp"/>
    <property type="match status" value="1"/>
</dbReference>
<evidence type="ECO:0000256" key="8">
    <source>
        <dbReference type="SAM" id="Phobius"/>
    </source>
</evidence>
<keyword evidence="7" id="KW-0406">Ion transport</keyword>
<dbReference type="AlphaFoldDB" id="A0A6I9YCS9"/>
<dbReference type="PROSITE" id="PS01271">
    <property type="entry name" value="NA_SULFATE"/>
    <property type="match status" value="1"/>
</dbReference>
<keyword evidence="6 8" id="KW-0472">Membrane</keyword>
<dbReference type="GO" id="GO:0071285">
    <property type="term" value="P:cellular response to lithium ion"/>
    <property type="evidence" value="ECO:0007669"/>
    <property type="project" value="TreeGrafter"/>
</dbReference>
<feature type="transmembrane region" description="Helical" evidence="8">
    <location>
        <begin position="50"/>
        <end position="75"/>
    </location>
</feature>
<feature type="transmembrane region" description="Helical" evidence="8">
    <location>
        <begin position="249"/>
        <end position="266"/>
    </location>
</feature>
<feature type="transmembrane region" description="Helical" evidence="8">
    <location>
        <begin position="95"/>
        <end position="116"/>
    </location>
</feature>
<dbReference type="PANTHER" id="PTHR10283:SF82">
    <property type="entry name" value="SOLUTE CARRIER FAMILY 13 MEMBER 2"/>
    <property type="match status" value="1"/>
</dbReference>
<sequence>MDPSPSHGPPGNTHVQVVVKEKLPEEAEQKLPEEDRQQLLKKHQTLSKGMSLAVCYSASIGGIATLTGTTPNLVMKGQMDELFCRNDNVVNFASWFTFAFPAMLVLLVLSWLWLLVMFLGVDFKKNFGCGSSEAEKQKLDQAYSIIRSEYRALGRMKFSEGAVLALFIVLVVLWFTREPGFMPGWANALFSQKGKSHITDATVVIFISLLMFVIPSELPSCRKAQQEGGSGQIRAPPALLDWTTVNRHMPWNIVILLGGGFALAKGSEVSGLSGWLGDKLTPLQSIPHPAITFILCLLVAVFTECTSNVATTTLFLPILASMSQAIELNPLYVMLPCTLAASLAFMLPVATPPNAIVFSYGNLRVIDMVKAGFMLNILGVLTIMLAINTWGIPMFNLDQFPAWAHANATQC</sequence>
<dbReference type="InterPro" id="IPR001898">
    <property type="entry name" value="SLC13A/DASS"/>
</dbReference>
<keyword evidence="5 8" id="KW-1133">Transmembrane helix</keyword>
<reference evidence="10" key="1">
    <citation type="submission" date="2025-08" db="UniProtKB">
        <authorList>
            <consortium name="RefSeq"/>
        </authorList>
    </citation>
    <scope>IDENTIFICATION</scope>
    <source>
        <tissue evidence="10">Skeletal muscle</tissue>
    </source>
</reference>
<evidence type="ECO:0000256" key="3">
    <source>
        <dbReference type="ARBA" id="ARBA00022448"/>
    </source>
</evidence>
<accession>A0A6I9YCS9</accession>
<feature type="transmembrane region" description="Helical" evidence="8">
    <location>
        <begin position="196"/>
        <end position="214"/>
    </location>
</feature>
<keyword evidence="3" id="KW-0813">Transport</keyword>
<dbReference type="GO" id="GO:0015138">
    <property type="term" value="F:fumarate transmembrane transporter activity"/>
    <property type="evidence" value="ECO:0007669"/>
    <property type="project" value="TreeGrafter"/>
</dbReference>
<dbReference type="GO" id="GO:0015141">
    <property type="term" value="F:succinate transmembrane transporter activity"/>
    <property type="evidence" value="ECO:0007669"/>
    <property type="project" value="TreeGrafter"/>
</dbReference>
<dbReference type="OrthoDB" id="6493944at2759"/>
<comment type="subcellular location">
    <subcellularLocation>
        <location evidence="1">Membrane</location>
        <topology evidence="1">Multi-pass membrane protein</topology>
    </subcellularLocation>
</comment>
<proteinExistence type="inferred from homology"/>
<comment type="similarity">
    <text evidence="2">Belongs to the SLC13A/DASS transporter (TC 2.A.47) family. NADC subfamily.</text>
</comment>
<feature type="transmembrane region" description="Helical" evidence="8">
    <location>
        <begin position="286"/>
        <end position="319"/>
    </location>
</feature>
<feature type="transmembrane region" description="Helical" evidence="8">
    <location>
        <begin position="158"/>
        <end position="176"/>
    </location>
</feature>